<accession>A0AAD6YGW6</accession>
<protein>
    <submittedName>
        <fullName evidence="1">Uncharacterized protein</fullName>
    </submittedName>
</protein>
<sequence length="147" mass="16142">MLKYDDAPQVLTGLIALRCLGSGINHLSPQNLAYFLGYFSVGSGSASLFTASPKRKVETAATVARKATVKRIRSQQKSGGAEKACKSNFSTFFCNLLRRKLSAEVVMGFARKASVKPSKLRCLWPRVTAFDPDNQTFPYFRVHSAGM</sequence>
<dbReference type="Proteomes" id="UP001219525">
    <property type="component" value="Unassembled WGS sequence"/>
</dbReference>
<organism evidence="1 2">
    <name type="scientific">Mycena pura</name>
    <dbReference type="NCBI Taxonomy" id="153505"/>
    <lineage>
        <taxon>Eukaryota</taxon>
        <taxon>Fungi</taxon>
        <taxon>Dikarya</taxon>
        <taxon>Basidiomycota</taxon>
        <taxon>Agaricomycotina</taxon>
        <taxon>Agaricomycetes</taxon>
        <taxon>Agaricomycetidae</taxon>
        <taxon>Agaricales</taxon>
        <taxon>Marasmiineae</taxon>
        <taxon>Mycenaceae</taxon>
        <taxon>Mycena</taxon>
    </lineage>
</organism>
<dbReference type="AlphaFoldDB" id="A0AAD6YGW6"/>
<keyword evidence="2" id="KW-1185">Reference proteome</keyword>
<evidence type="ECO:0000313" key="1">
    <source>
        <dbReference type="EMBL" id="KAJ7220784.1"/>
    </source>
</evidence>
<reference evidence="1" key="1">
    <citation type="submission" date="2023-03" db="EMBL/GenBank/DDBJ databases">
        <title>Massive genome expansion in bonnet fungi (Mycena s.s.) driven by repeated elements and novel gene families across ecological guilds.</title>
        <authorList>
            <consortium name="Lawrence Berkeley National Laboratory"/>
            <person name="Harder C.B."/>
            <person name="Miyauchi S."/>
            <person name="Viragh M."/>
            <person name="Kuo A."/>
            <person name="Thoen E."/>
            <person name="Andreopoulos B."/>
            <person name="Lu D."/>
            <person name="Skrede I."/>
            <person name="Drula E."/>
            <person name="Henrissat B."/>
            <person name="Morin E."/>
            <person name="Kohler A."/>
            <person name="Barry K."/>
            <person name="LaButti K."/>
            <person name="Morin E."/>
            <person name="Salamov A."/>
            <person name="Lipzen A."/>
            <person name="Mereny Z."/>
            <person name="Hegedus B."/>
            <person name="Baldrian P."/>
            <person name="Stursova M."/>
            <person name="Weitz H."/>
            <person name="Taylor A."/>
            <person name="Grigoriev I.V."/>
            <person name="Nagy L.G."/>
            <person name="Martin F."/>
            <person name="Kauserud H."/>
        </authorList>
    </citation>
    <scope>NUCLEOTIDE SEQUENCE</scope>
    <source>
        <strain evidence="1">9144</strain>
    </source>
</reference>
<proteinExistence type="predicted"/>
<name>A0AAD6YGW6_9AGAR</name>
<gene>
    <name evidence="1" type="ORF">GGX14DRAFT_389176</name>
</gene>
<evidence type="ECO:0000313" key="2">
    <source>
        <dbReference type="Proteomes" id="UP001219525"/>
    </source>
</evidence>
<dbReference type="EMBL" id="JARJCW010000009">
    <property type="protein sequence ID" value="KAJ7220784.1"/>
    <property type="molecule type" value="Genomic_DNA"/>
</dbReference>
<comment type="caution">
    <text evidence="1">The sequence shown here is derived from an EMBL/GenBank/DDBJ whole genome shotgun (WGS) entry which is preliminary data.</text>
</comment>